<comment type="similarity">
    <text evidence="1">Belongs to the PPP4R2 family.</text>
</comment>
<dbReference type="GO" id="GO:0005737">
    <property type="term" value="C:cytoplasm"/>
    <property type="evidence" value="ECO:0007669"/>
    <property type="project" value="TreeGrafter"/>
</dbReference>
<dbReference type="GO" id="GO:0005634">
    <property type="term" value="C:nucleus"/>
    <property type="evidence" value="ECO:0007669"/>
    <property type="project" value="TreeGrafter"/>
</dbReference>
<dbReference type="VEuPathDB" id="FungiDB:H310_03282"/>
<dbReference type="InterPro" id="IPR015267">
    <property type="entry name" value="PPP4R2"/>
</dbReference>
<dbReference type="OrthoDB" id="341898at2759"/>
<dbReference type="PANTHER" id="PTHR16487">
    <property type="entry name" value="PPP4R2-RELATED PROTEIN"/>
    <property type="match status" value="1"/>
</dbReference>
<dbReference type="Pfam" id="PF09184">
    <property type="entry name" value="PPP4R2"/>
    <property type="match status" value="1"/>
</dbReference>
<evidence type="ECO:0000256" key="1">
    <source>
        <dbReference type="ARBA" id="ARBA00009207"/>
    </source>
</evidence>
<organism evidence="2">
    <name type="scientific">Aphanomyces invadans</name>
    <dbReference type="NCBI Taxonomy" id="157072"/>
    <lineage>
        <taxon>Eukaryota</taxon>
        <taxon>Sar</taxon>
        <taxon>Stramenopiles</taxon>
        <taxon>Oomycota</taxon>
        <taxon>Saprolegniomycetes</taxon>
        <taxon>Saprolegniales</taxon>
        <taxon>Verrucalvaceae</taxon>
        <taxon>Aphanomyces</taxon>
    </lineage>
</organism>
<dbReference type="GeneID" id="20080332"/>
<dbReference type="EMBL" id="KI913956">
    <property type="protein sequence ID" value="ETW05526.1"/>
    <property type="molecule type" value="Genomic_DNA"/>
</dbReference>
<protein>
    <submittedName>
        <fullName evidence="2">Uncharacterized protein</fullName>
    </submittedName>
</protein>
<dbReference type="AlphaFoldDB" id="A0A024UGI7"/>
<dbReference type="STRING" id="157072.A0A024UGI7"/>
<dbReference type="GO" id="GO:0030289">
    <property type="term" value="C:protein phosphatase 4 complex"/>
    <property type="evidence" value="ECO:0007669"/>
    <property type="project" value="InterPro"/>
</dbReference>
<dbReference type="GO" id="GO:0019888">
    <property type="term" value="F:protein phosphatase regulator activity"/>
    <property type="evidence" value="ECO:0007669"/>
    <property type="project" value="InterPro"/>
</dbReference>
<reference evidence="2" key="1">
    <citation type="submission" date="2013-12" db="EMBL/GenBank/DDBJ databases">
        <title>The Genome Sequence of Aphanomyces invadans NJM9701.</title>
        <authorList>
            <consortium name="The Broad Institute Genomics Platform"/>
            <person name="Russ C."/>
            <person name="Tyler B."/>
            <person name="van West P."/>
            <person name="Dieguez-Uribeondo J."/>
            <person name="Young S.K."/>
            <person name="Zeng Q."/>
            <person name="Gargeya S."/>
            <person name="Fitzgerald M."/>
            <person name="Abouelleil A."/>
            <person name="Alvarado L."/>
            <person name="Chapman S.B."/>
            <person name="Gainer-Dewar J."/>
            <person name="Goldberg J."/>
            <person name="Griggs A."/>
            <person name="Gujja S."/>
            <person name="Hansen M."/>
            <person name="Howarth C."/>
            <person name="Imamovic A."/>
            <person name="Ireland A."/>
            <person name="Larimer J."/>
            <person name="McCowan C."/>
            <person name="Murphy C."/>
            <person name="Pearson M."/>
            <person name="Poon T.W."/>
            <person name="Priest M."/>
            <person name="Roberts A."/>
            <person name="Saif S."/>
            <person name="Shea T."/>
            <person name="Sykes S."/>
            <person name="Wortman J."/>
            <person name="Nusbaum C."/>
            <person name="Birren B."/>
        </authorList>
    </citation>
    <scope>NUCLEOTIDE SEQUENCE [LARGE SCALE GENOMIC DNA]</scope>
    <source>
        <strain evidence="2">NJM9701</strain>
    </source>
</reference>
<proteinExistence type="inferred from homology"/>
<dbReference type="RefSeq" id="XP_008865303.1">
    <property type="nucleotide sequence ID" value="XM_008867081.1"/>
</dbReference>
<sequence length="167" mass="19024">MNKRWQVHLVCSAHGMSKGYVAFADGDKTPEALAARPPLERILQQIRQHGVLYYDWGLVKHVVLVKVQIAIGAYDAVGPSTTPEEVDRSELFNTILARATPPFTLQRLIEVLMDPTRYYAQSSKFMNAVHKFFQVSSMAETDDPRNPRLQSVRRRHVNPSLRHLVES</sequence>
<accession>A0A024UGI7</accession>
<evidence type="ECO:0000313" key="2">
    <source>
        <dbReference type="EMBL" id="ETW05526.1"/>
    </source>
</evidence>
<name>A0A024UGI7_9STRA</name>
<dbReference type="PANTHER" id="PTHR16487:SF0">
    <property type="entry name" value="PROTEIN PHOSPHATASE 4 REGULATORY SUBUNIT 2-RELATED"/>
    <property type="match status" value="1"/>
</dbReference>
<gene>
    <name evidence="2" type="ORF">H310_03282</name>
</gene>